<proteinExistence type="predicted"/>
<feature type="compositionally biased region" description="Basic and acidic residues" evidence="8">
    <location>
        <begin position="12"/>
        <end position="34"/>
    </location>
</feature>
<keyword evidence="6 9" id="KW-0472">Membrane</keyword>
<dbReference type="Pfam" id="PF08478">
    <property type="entry name" value="POTRA_1"/>
    <property type="match status" value="1"/>
</dbReference>
<keyword evidence="2" id="KW-1003">Cell membrane</keyword>
<evidence type="ECO:0000256" key="5">
    <source>
        <dbReference type="ARBA" id="ARBA00022989"/>
    </source>
</evidence>
<protein>
    <recommendedName>
        <fullName evidence="10">POTRA domain-containing protein</fullName>
    </recommendedName>
</protein>
<evidence type="ECO:0000256" key="2">
    <source>
        <dbReference type="ARBA" id="ARBA00022475"/>
    </source>
</evidence>
<keyword evidence="4 9" id="KW-0812">Transmembrane</keyword>
<keyword evidence="7" id="KW-0131">Cell cycle</keyword>
<feature type="transmembrane region" description="Helical" evidence="9">
    <location>
        <begin position="69"/>
        <end position="91"/>
    </location>
</feature>
<evidence type="ECO:0000256" key="3">
    <source>
        <dbReference type="ARBA" id="ARBA00022618"/>
    </source>
</evidence>
<name>A0ABQ1UXH2_9NOCA</name>
<keyword evidence="3" id="KW-0132">Cell division</keyword>
<feature type="region of interest" description="Disordered" evidence="8">
    <location>
        <begin position="1"/>
        <end position="63"/>
    </location>
</feature>
<evidence type="ECO:0000256" key="9">
    <source>
        <dbReference type="SAM" id="Phobius"/>
    </source>
</evidence>
<evidence type="ECO:0000256" key="4">
    <source>
        <dbReference type="ARBA" id="ARBA00022692"/>
    </source>
</evidence>
<evidence type="ECO:0000313" key="12">
    <source>
        <dbReference type="Proteomes" id="UP000632454"/>
    </source>
</evidence>
<dbReference type="EMBL" id="BMCS01000001">
    <property type="protein sequence ID" value="GGF29552.1"/>
    <property type="molecule type" value="Genomic_DNA"/>
</dbReference>
<dbReference type="Proteomes" id="UP000632454">
    <property type="component" value="Unassembled WGS sequence"/>
</dbReference>
<dbReference type="InterPro" id="IPR050487">
    <property type="entry name" value="FtsQ_DivIB"/>
</dbReference>
<comment type="subcellular location">
    <subcellularLocation>
        <location evidence="1">Membrane</location>
    </subcellularLocation>
</comment>
<dbReference type="RefSeq" id="WP_188490146.1">
    <property type="nucleotide sequence ID" value="NZ_BMCS01000001.1"/>
</dbReference>
<dbReference type="PANTHER" id="PTHR37820:SF1">
    <property type="entry name" value="CELL DIVISION PROTEIN FTSQ"/>
    <property type="match status" value="1"/>
</dbReference>
<dbReference type="InterPro" id="IPR034746">
    <property type="entry name" value="POTRA"/>
</dbReference>
<evidence type="ECO:0000256" key="7">
    <source>
        <dbReference type="ARBA" id="ARBA00023306"/>
    </source>
</evidence>
<dbReference type="PANTHER" id="PTHR37820">
    <property type="entry name" value="CELL DIVISION PROTEIN DIVIB"/>
    <property type="match status" value="1"/>
</dbReference>
<accession>A0ABQ1UXH2</accession>
<evidence type="ECO:0000259" key="10">
    <source>
        <dbReference type="PROSITE" id="PS51779"/>
    </source>
</evidence>
<gene>
    <name evidence="11" type="ORF">GCM10007298_26850</name>
</gene>
<keyword evidence="5 9" id="KW-1133">Transmembrane helix</keyword>
<organism evidence="11 12">
    <name type="scientific">Williamsia phyllosphaerae</name>
    <dbReference type="NCBI Taxonomy" id="885042"/>
    <lineage>
        <taxon>Bacteria</taxon>
        <taxon>Bacillati</taxon>
        <taxon>Actinomycetota</taxon>
        <taxon>Actinomycetes</taxon>
        <taxon>Mycobacteriales</taxon>
        <taxon>Nocardiaceae</taxon>
        <taxon>Williamsia</taxon>
    </lineage>
</organism>
<sequence length="284" mass="31109">MPDNQTMPRMRGRSDRDRDDRDLRRDHDAEFDDRYPDDDQDDRDLDQHHDGPDPAGRSRRAGRRPVRGTRMLIGTVLAVILLIAAGLIAYFTPLMSVRSVEVSGTSVVSRDDIVAAARIATGTPLLQVDTRPAAQRIAAIPRIKTVRVARGYPSTIEITVVERTAVAFEDRSGTAHLYDVDGVDFAQQAKAPALPRLTSGAGSSDAARRSALEVVAGLPDFLSRQVVSVAASSPSDVRLTLRDRKTVVWGDADRGADKARTLRFVLPRADSEVNVSAPEYPTFR</sequence>
<comment type="caution">
    <text evidence="11">The sequence shown here is derived from an EMBL/GenBank/DDBJ whole genome shotgun (WGS) entry which is preliminary data.</text>
</comment>
<evidence type="ECO:0000256" key="6">
    <source>
        <dbReference type="ARBA" id="ARBA00023136"/>
    </source>
</evidence>
<dbReference type="Gene3D" id="3.10.20.310">
    <property type="entry name" value="membrane protein fhac"/>
    <property type="match status" value="1"/>
</dbReference>
<dbReference type="Pfam" id="PF03799">
    <property type="entry name" value="FtsQ_DivIB_C"/>
    <property type="match status" value="1"/>
</dbReference>
<dbReference type="InterPro" id="IPR013685">
    <property type="entry name" value="POTRA_FtsQ_type"/>
</dbReference>
<dbReference type="InterPro" id="IPR005548">
    <property type="entry name" value="Cell_div_FtsQ/DivIB_C"/>
</dbReference>
<feature type="domain" description="POTRA" evidence="10">
    <location>
        <begin position="95"/>
        <end position="163"/>
    </location>
</feature>
<feature type="compositionally biased region" description="Acidic residues" evidence="8">
    <location>
        <begin position="35"/>
        <end position="44"/>
    </location>
</feature>
<evidence type="ECO:0000256" key="8">
    <source>
        <dbReference type="SAM" id="MobiDB-lite"/>
    </source>
</evidence>
<dbReference type="PROSITE" id="PS51779">
    <property type="entry name" value="POTRA"/>
    <property type="match status" value="1"/>
</dbReference>
<keyword evidence="12" id="KW-1185">Reference proteome</keyword>
<evidence type="ECO:0000313" key="11">
    <source>
        <dbReference type="EMBL" id="GGF29552.1"/>
    </source>
</evidence>
<reference evidence="12" key="1">
    <citation type="journal article" date="2019" name="Int. J. Syst. Evol. Microbiol.">
        <title>The Global Catalogue of Microorganisms (GCM) 10K type strain sequencing project: providing services to taxonomists for standard genome sequencing and annotation.</title>
        <authorList>
            <consortium name="The Broad Institute Genomics Platform"/>
            <consortium name="The Broad Institute Genome Sequencing Center for Infectious Disease"/>
            <person name="Wu L."/>
            <person name="Ma J."/>
        </authorList>
    </citation>
    <scope>NUCLEOTIDE SEQUENCE [LARGE SCALE GENOMIC DNA]</scope>
    <source>
        <strain evidence="12">CCM 7855</strain>
    </source>
</reference>
<evidence type="ECO:0000256" key="1">
    <source>
        <dbReference type="ARBA" id="ARBA00004370"/>
    </source>
</evidence>